<evidence type="ECO:0000256" key="4">
    <source>
        <dbReference type="ARBA" id="ARBA00022723"/>
    </source>
</evidence>
<dbReference type="SUPFAM" id="SSF88723">
    <property type="entry name" value="PIN domain-like"/>
    <property type="match status" value="1"/>
</dbReference>
<name>A0ABP9NIM1_9PSEU</name>
<keyword evidence="3 8" id="KW-0540">Nuclease</keyword>
<dbReference type="Pfam" id="PF01850">
    <property type="entry name" value="PIN"/>
    <property type="match status" value="1"/>
</dbReference>
<comment type="function">
    <text evidence="8">Toxic component of a toxin-antitoxin (TA) system. An RNase.</text>
</comment>
<evidence type="ECO:0000313" key="10">
    <source>
        <dbReference type="EMBL" id="GAA5119644.1"/>
    </source>
</evidence>
<comment type="cofactor">
    <cofactor evidence="1 8">
        <name>Mg(2+)</name>
        <dbReference type="ChEBI" id="CHEBI:18420"/>
    </cofactor>
</comment>
<reference evidence="11" key="1">
    <citation type="journal article" date="2019" name="Int. J. Syst. Evol. Microbiol.">
        <title>The Global Catalogue of Microorganisms (GCM) 10K type strain sequencing project: providing services to taxonomists for standard genome sequencing and annotation.</title>
        <authorList>
            <consortium name="The Broad Institute Genomics Platform"/>
            <consortium name="The Broad Institute Genome Sequencing Center for Infectious Disease"/>
            <person name="Wu L."/>
            <person name="Ma J."/>
        </authorList>
    </citation>
    <scope>NUCLEOTIDE SEQUENCE [LARGE SCALE GENOMIC DNA]</scope>
    <source>
        <strain evidence="11">JCM 18302</strain>
    </source>
</reference>
<organism evidence="10 11">
    <name type="scientific">Pseudonocardia adelaidensis</name>
    <dbReference type="NCBI Taxonomy" id="648754"/>
    <lineage>
        <taxon>Bacteria</taxon>
        <taxon>Bacillati</taxon>
        <taxon>Actinomycetota</taxon>
        <taxon>Actinomycetes</taxon>
        <taxon>Pseudonocardiales</taxon>
        <taxon>Pseudonocardiaceae</taxon>
        <taxon>Pseudonocardia</taxon>
    </lineage>
</organism>
<keyword evidence="8" id="KW-0800">Toxin</keyword>
<dbReference type="InterPro" id="IPR022907">
    <property type="entry name" value="VapC_family"/>
</dbReference>
<keyword evidence="6 8" id="KW-0460">Magnesium</keyword>
<dbReference type="InterPro" id="IPR029060">
    <property type="entry name" value="PIN-like_dom_sf"/>
</dbReference>
<dbReference type="InterPro" id="IPR050556">
    <property type="entry name" value="Type_II_TA_system_RNase"/>
</dbReference>
<dbReference type="Gene3D" id="3.40.50.1010">
    <property type="entry name" value="5'-nuclease"/>
    <property type="match status" value="1"/>
</dbReference>
<dbReference type="PANTHER" id="PTHR33653:SF1">
    <property type="entry name" value="RIBONUCLEASE VAPC2"/>
    <property type="match status" value="1"/>
</dbReference>
<comment type="caution">
    <text evidence="10">The sequence shown here is derived from an EMBL/GenBank/DDBJ whole genome shotgun (WGS) entry which is preliminary data.</text>
</comment>
<feature type="binding site" evidence="8">
    <location>
        <position position="8"/>
    </location>
    <ligand>
        <name>Mg(2+)</name>
        <dbReference type="ChEBI" id="CHEBI:18420"/>
    </ligand>
</feature>
<keyword evidence="11" id="KW-1185">Reference proteome</keyword>
<protein>
    <recommendedName>
        <fullName evidence="8">Ribonuclease VapC</fullName>
        <shortName evidence="8">RNase VapC</shortName>
        <ecNumber evidence="8">3.1.-.-</ecNumber>
    </recommendedName>
    <alternativeName>
        <fullName evidence="8">Toxin VapC</fullName>
    </alternativeName>
</protein>
<proteinExistence type="inferred from homology"/>
<feature type="binding site" evidence="8">
    <location>
        <position position="95"/>
    </location>
    <ligand>
        <name>Mg(2+)</name>
        <dbReference type="ChEBI" id="CHEBI:18420"/>
    </ligand>
</feature>
<dbReference type="EC" id="3.1.-.-" evidence="8"/>
<comment type="similarity">
    <text evidence="7 8">Belongs to the PINc/VapC protein family.</text>
</comment>
<dbReference type="InterPro" id="IPR002716">
    <property type="entry name" value="PIN_dom"/>
</dbReference>
<evidence type="ECO:0000256" key="7">
    <source>
        <dbReference type="ARBA" id="ARBA00038093"/>
    </source>
</evidence>
<accession>A0ABP9NIM1</accession>
<feature type="domain" description="PIN" evidence="9">
    <location>
        <begin position="6"/>
        <end position="115"/>
    </location>
</feature>
<keyword evidence="5 8" id="KW-0378">Hydrolase</keyword>
<evidence type="ECO:0000313" key="11">
    <source>
        <dbReference type="Proteomes" id="UP001500804"/>
    </source>
</evidence>
<dbReference type="Proteomes" id="UP001500804">
    <property type="component" value="Unassembled WGS sequence"/>
</dbReference>
<dbReference type="RefSeq" id="WP_345605194.1">
    <property type="nucleotide sequence ID" value="NZ_BAABJO010000008.1"/>
</dbReference>
<evidence type="ECO:0000256" key="8">
    <source>
        <dbReference type="HAMAP-Rule" id="MF_00265"/>
    </source>
</evidence>
<evidence type="ECO:0000256" key="3">
    <source>
        <dbReference type="ARBA" id="ARBA00022722"/>
    </source>
</evidence>
<dbReference type="HAMAP" id="MF_00265">
    <property type="entry name" value="VapC_Nob1"/>
    <property type="match status" value="1"/>
</dbReference>
<evidence type="ECO:0000259" key="9">
    <source>
        <dbReference type="Pfam" id="PF01850"/>
    </source>
</evidence>
<evidence type="ECO:0000256" key="1">
    <source>
        <dbReference type="ARBA" id="ARBA00001946"/>
    </source>
</evidence>
<evidence type="ECO:0000256" key="6">
    <source>
        <dbReference type="ARBA" id="ARBA00022842"/>
    </source>
</evidence>
<evidence type="ECO:0000256" key="2">
    <source>
        <dbReference type="ARBA" id="ARBA00022649"/>
    </source>
</evidence>
<dbReference type="EMBL" id="BAABJO010000008">
    <property type="protein sequence ID" value="GAA5119644.1"/>
    <property type="molecule type" value="Genomic_DNA"/>
</dbReference>
<keyword evidence="4 8" id="KW-0479">Metal-binding</keyword>
<keyword evidence="2 8" id="KW-1277">Toxin-antitoxin system</keyword>
<evidence type="ECO:0000256" key="5">
    <source>
        <dbReference type="ARBA" id="ARBA00022801"/>
    </source>
</evidence>
<gene>
    <name evidence="8" type="primary">vapC</name>
    <name evidence="10" type="ORF">GCM10023320_25710</name>
</gene>
<sequence>MITAALLDTSVVIDAGELDFEGLHDLAPVISAITMGELAFGADLGANPDARRARLRRILDQYEVIPYGVEEAKLYGALATLVRAAGRNPRPRRLDLQIAATAAAARMPLLTSNPDDFVGIGALVDVVPVKRSG</sequence>
<dbReference type="PANTHER" id="PTHR33653">
    <property type="entry name" value="RIBONUCLEASE VAPC2"/>
    <property type="match status" value="1"/>
</dbReference>